<dbReference type="SUPFAM" id="SSF49785">
    <property type="entry name" value="Galactose-binding domain-like"/>
    <property type="match status" value="1"/>
</dbReference>
<accession>A0A558ACF2</accession>
<sequence length="51" mass="5586">MVAVLGTLIVPGTADKYRYTDVSAPLLPAGNHDVYLVFDGPLDLHSFRLTR</sequence>
<reference evidence="1 2" key="1">
    <citation type="submission" date="2019-07" db="EMBL/GenBank/DDBJ databases">
        <title>New species of Amycolatopsis and Streptomyces.</title>
        <authorList>
            <person name="Duangmal K."/>
            <person name="Teo W.F.A."/>
            <person name="Lipun K."/>
        </authorList>
    </citation>
    <scope>NUCLEOTIDE SEQUENCE [LARGE SCALE GENOMIC DNA]</scope>
    <source>
        <strain evidence="1 2">JCM 30562</strain>
    </source>
</reference>
<keyword evidence="2" id="KW-1185">Reference proteome</keyword>
<dbReference type="Gene3D" id="2.60.120.260">
    <property type="entry name" value="Galactose-binding domain-like"/>
    <property type="match status" value="1"/>
</dbReference>
<gene>
    <name evidence="1" type="ORF">FNH06_15275</name>
</gene>
<comment type="caution">
    <text evidence="1">The sequence shown here is derived from an EMBL/GenBank/DDBJ whole genome shotgun (WGS) entry which is preliminary data.</text>
</comment>
<name>A0A558ACF2_9PSEU</name>
<dbReference type="InterPro" id="IPR008979">
    <property type="entry name" value="Galactose-bd-like_sf"/>
</dbReference>
<dbReference type="Proteomes" id="UP000318578">
    <property type="component" value="Unassembled WGS sequence"/>
</dbReference>
<proteinExistence type="predicted"/>
<organism evidence="1 2">
    <name type="scientific">Amycolatopsis acidiphila</name>
    <dbReference type="NCBI Taxonomy" id="715473"/>
    <lineage>
        <taxon>Bacteria</taxon>
        <taxon>Bacillati</taxon>
        <taxon>Actinomycetota</taxon>
        <taxon>Actinomycetes</taxon>
        <taxon>Pseudonocardiales</taxon>
        <taxon>Pseudonocardiaceae</taxon>
        <taxon>Amycolatopsis</taxon>
    </lineage>
</organism>
<evidence type="ECO:0000313" key="2">
    <source>
        <dbReference type="Proteomes" id="UP000318578"/>
    </source>
</evidence>
<dbReference type="AlphaFoldDB" id="A0A558ACF2"/>
<evidence type="ECO:0000313" key="1">
    <source>
        <dbReference type="EMBL" id="TVT21915.1"/>
    </source>
</evidence>
<dbReference type="EMBL" id="VJZA01000022">
    <property type="protein sequence ID" value="TVT21915.1"/>
    <property type="molecule type" value="Genomic_DNA"/>
</dbReference>
<protein>
    <submittedName>
        <fullName evidence="1">Carbohydrate-binding protein</fullName>
    </submittedName>
</protein>